<dbReference type="EMBL" id="CP033896">
    <property type="protein sequence ID" value="AZA13230.1"/>
    <property type="molecule type" value="Genomic_DNA"/>
</dbReference>
<name>A0A3G6J9V4_9CORY</name>
<sequence>MPLIFSTTGLSAAQHFPQEQSNLIGKPRQQVIGKVREKVMLSTVGRNRTANRFVFAETRKTAV</sequence>
<proteinExistence type="predicted"/>
<keyword evidence="2" id="KW-1185">Reference proteome</keyword>
<organism evidence="1 2">
    <name type="scientific">Corynebacterium choanae</name>
    <dbReference type="NCBI Taxonomy" id="1862358"/>
    <lineage>
        <taxon>Bacteria</taxon>
        <taxon>Bacillati</taxon>
        <taxon>Actinomycetota</taxon>
        <taxon>Actinomycetes</taxon>
        <taxon>Mycobacteriales</taxon>
        <taxon>Corynebacteriaceae</taxon>
        <taxon>Corynebacterium</taxon>
    </lineage>
</organism>
<dbReference type="AlphaFoldDB" id="A0A3G6J9V4"/>
<evidence type="ECO:0000313" key="1">
    <source>
        <dbReference type="EMBL" id="AZA13230.1"/>
    </source>
</evidence>
<evidence type="ECO:0000313" key="2">
    <source>
        <dbReference type="Proteomes" id="UP000269019"/>
    </source>
</evidence>
<dbReference type="Proteomes" id="UP000269019">
    <property type="component" value="Chromosome"/>
</dbReference>
<dbReference type="KEGG" id="ccho:CCHOA_04105"/>
<reference evidence="1 2" key="1">
    <citation type="submission" date="2018-11" db="EMBL/GenBank/DDBJ databases">
        <authorList>
            <person name="Kleinhagauer T."/>
            <person name="Glaeser S.P."/>
            <person name="Spergser J."/>
            <person name="Ruckert C."/>
            <person name="Kaempfer P."/>
            <person name="Busse H.-J."/>
        </authorList>
    </citation>
    <scope>NUCLEOTIDE SEQUENCE [LARGE SCALE GENOMIC DNA]</scope>
    <source>
        <strain evidence="1 2">200CH</strain>
    </source>
</reference>
<gene>
    <name evidence="1" type="ORF">CCHOA_04105</name>
</gene>
<protein>
    <submittedName>
        <fullName evidence="1">Uncharacterized protein</fullName>
    </submittedName>
</protein>
<accession>A0A3G6J9V4</accession>